<keyword evidence="1" id="KW-0812">Transmembrane</keyword>
<dbReference type="EMBL" id="QRCT01000034">
    <property type="protein sequence ID" value="RDU23078.1"/>
    <property type="molecule type" value="Genomic_DNA"/>
</dbReference>
<dbReference type="AlphaFoldDB" id="A0A371AU44"/>
<reference evidence="2 3" key="1">
    <citation type="submission" date="2018-07" db="EMBL/GenBank/DDBJ databases">
        <title>Anaerosacharophilus polymeroproducens gen. nov. sp. nov., an anaerobic bacterium isolated from salt field.</title>
        <authorList>
            <person name="Kim W."/>
            <person name="Yang S.-H."/>
            <person name="Oh J."/>
            <person name="Lee J.-H."/>
            <person name="Kwon K.K."/>
        </authorList>
    </citation>
    <scope>NUCLEOTIDE SEQUENCE [LARGE SCALE GENOMIC DNA]</scope>
    <source>
        <strain evidence="2 3">MCWD5</strain>
    </source>
</reference>
<keyword evidence="1" id="KW-1133">Transmembrane helix</keyword>
<sequence length="413" mass="48543">MNHFVNYYKGYVKVRLISLAPERFFNMCSNHEIYIWNLKNHDDAYEFYIYRKDFLKLKNILRKSKSKIIILEKKGFPMFLFKNRKRKAFFCGIVIAFVFLTIMSMFIWDVEINGNVTETDNIIFDYLKEQSVCHGTLKSKIDCEKMEEKLRARFNDIIWASVQINGTRLIVSVQEGNARRIIDKKDKNVPMDLIAKKDGIIENIITRRGVPQVTKGSTVKKGDILVLGRIEILNDAKEVCDYQYCQSDSDIFGRTEYTYKDEFSLTYNKKVYTNKKKVSHSIRAFDYLLKIGAQKIPYKHYDFTANEKQLKLSTNFYLPFFLETNIYEEYKVVKNQYTKEQATKIEKLRLKRYCKNLIEKGVQIVENNVIIEVNKKSCIGNGEIIVIEPIGTYQETEILEVPKNTESEEGNLQ</sequence>
<organism evidence="2 3">
    <name type="scientific">Anaerosacchariphilus polymeriproducens</name>
    <dbReference type="NCBI Taxonomy" id="1812858"/>
    <lineage>
        <taxon>Bacteria</taxon>
        <taxon>Bacillati</taxon>
        <taxon>Bacillota</taxon>
        <taxon>Clostridia</taxon>
        <taxon>Lachnospirales</taxon>
        <taxon>Lachnospiraceae</taxon>
        <taxon>Anaerosacchariphilus</taxon>
    </lineage>
</organism>
<dbReference type="Pfam" id="PF06898">
    <property type="entry name" value="YqfD"/>
    <property type="match status" value="1"/>
</dbReference>
<dbReference type="InterPro" id="IPR010690">
    <property type="entry name" value="YqfD"/>
</dbReference>
<dbReference type="PIRSF" id="PIRSF029895">
    <property type="entry name" value="SpoIV"/>
    <property type="match status" value="1"/>
</dbReference>
<keyword evidence="3" id="KW-1185">Reference proteome</keyword>
<proteinExistence type="predicted"/>
<gene>
    <name evidence="2" type="primary">yqfD</name>
    <name evidence="2" type="ORF">DWV06_12005</name>
</gene>
<dbReference type="Proteomes" id="UP000255036">
    <property type="component" value="Unassembled WGS sequence"/>
</dbReference>
<dbReference type="NCBIfam" id="TIGR02876">
    <property type="entry name" value="spore_yqfD"/>
    <property type="match status" value="1"/>
</dbReference>
<protein>
    <submittedName>
        <fullName evidence="2">Sporulation protein YqfD</fullName>
    </submittedName>
</protein>
<name>A0A371AU44_9FIRM</name>
<feature type="transmembrane region" description="Helical" evidence="1">
    <location>
        <begin position="88"/>
        <end position="108"/>
    </location>
</feature>
<comment type="caution">
    <text evidence="2">The sequence shown here is derived from an EMBL/GenBank/DDBJ whole genome shotgun (WGS) entry which is preliminary data.</text>
</comment>
<evidence type="ECO:0000313" key="2">
    <source>
        <dbReference type="EMBL" id="RDU23078.1"/>
    </source>
</evidence>
<evidence type="ECO:0000256" key="1">
    <source>
        <dbReference type="SAM" id="Phobius"/>
    </source>
</evidence>
<accession>A0A371AU44</accession>
<evidence type="ECO:0000313" key="3">
    <source>
        <dbReference type="Proteomes" id="UP000255036"/>
    </source>
</evidence>
<dbReference type="OrthoDB" id="1640349at2"/>
<keyword evidence="1" id="KW-0472">Membrane</keyword>
<dbReference type="RefSeq" id="WP_115482420.1">
    <property type="nucleotide sequence ID" value="NZ_QRCT01000034.1"/>
</dbReference>